<dbReference type="AlphaFoldDB" id="A0AAF3EVZ2"/>
<keyword evidence="5" id="KW-0539">Nucleus</keyword>
<feature type="compositionally biased region" description="Basic residues" evidence="7">
    <location>
        <begin position="864"/>
        <end position="894"/>
    </location>
</feature>
<dbReference type="PANTHER" id="PTHR23183">
    <property type="entry name" value="NOP14"/>
    <property type="match status" value="1"/>
</dbReference>
<organism evidence="8 9">
    <name type="scientific">Mesorhabditis belari</name>
    <dbReference type="NCBI Taxonomy" id="2138241"/>
    <lineage>
        <taxon>Eukaryota</taxon>
        <taxon>Metazoa</taxon>
        <taxon>Ecdysozoa</taxon>
        <taxon>Nematoda</taxon>
        <taxon>Chromadorea</taxon>
        <taxon>Rhabditida</taxon>
        <taxon>Rhabditina</taxon>
        <taxon>Rhabditomorpha</taxon>
        <taxon>Rhabditoidea</taxon>
        <taxon>Rhabditidae</taxon>
        <taxon>Mesorhabditinae</taxon>
        <taxon>Mesorhabditis</taxon>
    </lineage>
</organism>
<evidence type="ECO:0000256" key="7">
    <source>
        <dbReference type="SAM" id="MobiDB-lite"/>
    </source>
</evidence>
<dbReference type="GO" id="GO:0032040">
    <property type="term" value="C:small-subunit processome"/>
    <property type="evidence" value="ECO:0007669"/>
    <property type="project" value="InterPro"/>
</dbReference>
<sequence length="940" mass="107105">MVKKSKIKAKGSAVEAKPNPFDLKFNRQKHKILGRKKDLPGQPVLKKKTGIENRKKTLAVEVANVFKKNKIIDKRLGEKKAGLSADEKASKRFVALRKTPKSNKFNLSDENERLTLTHKGQALTMIEKFDRMEESESEGEEGALSAEIVARAHFGGGGLEQDDENNEQPKQRKNRADIIKEMIAKSKLEKSARQTEKDMILDTVDRLDDNFKNLVQKMSASKRDNTQKAPKKEMAAYDKTMLELKLSTEAKATPVDKMKHGALSPTREEVDCIKEDVERRKRLEVARKNSQANAEVLHIEDLAPKKVKHGMKVRFDSEGDVAGEMDDTWIDIEDIVDDPTEDSKEQFFISMPKKYEEFVQLLSKQQITDIPDCLKRIAKSNHPSLKEGNKNIIARLTLFTLRYYTDISKGAPTTENVHLLGQLIKIIYHLINFDAEHGVRCIRALLERLGKRFEKNNEITFMLISTLRLVFNVFPITSDFHPVSSPAISIASAAISSGHVKNRMELGRHILLCHIILDYVKETKKFFPELLAFISSVIQQAISDENLQTRRPITELFDDKTELLMIDEDLRSSTLKPLSLSEVFCTDASPRQETPLFAARLLASLLSVIQQVSLMYAAQYSHVYSSIFKPICEVIELVSLESFPTSLCEQTTSLLTHLKAECERTGPRSQMTTKQAEVKMLKMLEPRIDENFNPEQKHAVREGYKQGKRGETKKLQYQLKQERKGALKELRKDTQFIAKRQFESQKQLDLGRKKKVKEIMSGLQGQQSEHVMANYEPMPFVRKFGEGAGVEPSSTSKATIDSGFVDASGTAIMKTPVTGACRKCGFAGHLPYQCMNYIQVKKDQKAMLDISSTTSESEEEASVMRKKKEKLKKKKEKKKKEKVKKEKTKRRRRSSSSSSDSEEERRKKKRKRKHSTSSSSSGSEDERRSKKKRKEKKKKK</sequence>
<feature type="region of interest" description="Disordered" evidence="7">
    <location>
        <begin position="851"/>
        <end position="940"/>
    </location>
</feature>
<keyword evidence="8" id="KW-1185">Reference proteome</keyword>
<accession>A0AAF3EVZ2</accession>
<name>A0AAF3EVZ2_9BILA</name>
<dbReference type="WBParaSite" id="MBELARI_LOCUS18362">
    <property type="protein sequence ID" value="MBELARI_LOCUS18362"/>
    <property type="gene ID" value="MBELARI_LOCUS18362"/>
</dbReference>
<proteinExistence type="inferred from homology"/>
<dbReference type="PANTHER" id="PTHR23183:SF0">
    <property type="entry name" value="NUCLEOLAR PROTEIN 14"/>
    <property type="match status" value="1"/>
</dbReference>
<evidence type="ECO:0000256" key="3">
    <source>
        <dbReference type="ARBA" id="ARBA00022517"/>
    </source>
</evidence>
<dbReference type="GO" id="GO:0030490">
    <property type="term" value="P:maturation of SSU-rRNA"/>
    <property type="evidence" value="ECO:0007669"/>
    <property type="project" value="TreeGrafter"/>
</dbReference>
<evidence type="ECO:0000256" key="5">
    <source>
        <dbReference type="ARBA" id="ARBA00023242"/>
    </source>
</evidence>
<feature type="compositionally biased region" description="Basic residues" evidence="7">
    <location>
        <begin position="929"/>
        <end position="940"/>
    </location>
</feature>
<evidence type="ECO:0000256" key="6">
    <source>
        <dbReference type="ARBA" id="ARBA00024695"/>
    </source>
</evidence>
<comment type="function">
    <text evidence="6">Involved in nucleolar processing of pre-18S ribosomal RNA. Has a role in the nuclear export of 40S pre-ribosomal subunit to the cytoplasm.</text>
</comment>
<keyword evidence="3" id="KW-0690">Ribosome biogenesis</keyword>
<dbReference type="Pfam" id="PF04147">
    <property type="entry name" value="Nop14"/>
    <property type="match status" value="2"/>
</dbReference>
<dbReference type="InterPro" id="IPR007276">
    <property type="entry name" value="Nop14"/>
</dbReference>
<feature type="compositionally biased region" description="Basic residues" evidence="7">
    <location>
        <begin position="906"/>
        <end position="915"/>
    </location>
</feature>
<evidence type="ECO:0000256" key="2">
    <source>
        <dbReference type="ARBA" id="ARBA00007466"/>
    </source>
</evidence>
<comment type="similarity">
    <text evidence="2">Belongs to the NOP14 family.</text>
</comment>
<evidence type="ECO:0000313" key="9">
    <source>
        <dbReference type="WBParaSite" id="MBELARI_LOCUS18362"/>
    </source>
</evidence>
<reference evidence="9" key="1">
    <citation type="submission" date="2024-02" db="UniProtKB">
        <authorList>
            <consortium name="WormBaseParasite"/>
        </authorList>
    </citation>
    <scope>IDENTIFICATION</scope>
</reference>
<dbReference type="GO" id="GO:0030692">
    <property type="term" value="C:Noc4p-Nop14p complex"/>
    <property type="evidence" value="ECO:0007669"/>
    <property type="project" value="TreeGrafter"/>
</dbReference>
<evidence type="ECO:0000256" key="1">
    <source>
        <dbReference type="ARBA" id="ARBA00004604"/>
    </source>
</evidence>
<protein>
    <submittedName>
        <fullName evidence="9">Nucleolar protein 14</fullName>
    </submittedName>
</protein>
<evidence type="ECO:0000313" key="8">
    <source>
        <dbReference type="Proteomes" id="UP000887575"/>
    </source>
</evidence>
<keyword evidence="4" id="KW-0698">rRNA processing</keyword>
<dbReference type="Proteomes" id="UP000887575">
    <property type="component" value="Unassembled WGS sequence"/>
</dbReference>
<comment type="subcellular location">
    <subcellularLocation>
        <location evidence="1">Nucleus</location>
        <location evidence="1">Nucleolus</location>
    </subcellularLocation>
</comment>
<evidence type="ECO:0000256" key="4">
    <source>
        <dbReference type="ARBA" id="ARBA00022552"/>
    </source>
</evidence>